<keyword evidence="2" id="KW-1185">Reference proteome</keyword>
<sequence length="78" mass="8531">MCQCCIVWAMSDAWIMCSMTIVALRLICSLTSIDADVLPLRDGAEDTGSEKAFSHLWFLAFLRSLSIISVAQTALTTS</sequence>
<reference evidence="1 2" key="1">
    <citation type="submission" date="2019-01" db="EMBL/GenBank/DDBJ databases">
        <authorList>
            <person name="Ferrante I. M."/>
        </authorList>
    </citation>
    <scope>NUCLEOTIDE SEQUENCE [LARGE SCALE GENOMIC DNA]</scope>
    <source>
        <strain evidence="1 2">B856</strain>
    </source>
</reference>
<name>A0A448Z7X2_9STRA</name>
<dbReference type="AlphaFoldDB" id="A0A448Z7X2"/>
<evidence type="ECO:0000313" key="1">
    <source>
        <dbReference type="EMBL" id="VEU38119.1"/>
    </source>
</evidence>
<gene>
    <name evidence="1" type="ORF">PSNMU_V1.4_AUG-EV-PASAV3_0049330</name>
</gene>
<dbReference type="Proteomes" id="UP000291116">
    <property type="component" value="Unassembled WGS sequence"/>
</dbReference>
<dbReference type="EMBL" id="CAACVS010000155">
    <property type="protein sequence ID" value="VEU38119.1"/>
    <property type="molecule type" value="Genomic_DNA"/>
</dbReference>
<feature type="unsure residue" description="I or L" evidence="1">
    <location>
        <position position="40"/>
    </location>
</feature>
<accession>A0A448Z7X2</accession>
<evidence type="ECO:0000313" key="2">
    <source>
        <dbReference type="Proteomes" id="UP000291116"/>
    </source>
</evidence>
<proteinExistence type="predicted"/>
<organism evidence="1 2">
    <name type="scientific">Pseudo-nitzschia multistriata</name>
    <dbReference type="NCBI Taxonomy" id="183589"/>
    <lineage>
        <taxon>Eukaryota</taxon>
        <taxon>Sar</taxon>
        <taxon>Stramenopiles</taxon>
        <taxon>Ochrophyta</taxon>
        <taxon>Bacillariophyta</taxon>
        <taxon>Bacillariophyceae</taxon>
        <taxon>Bacillariophycidae</taxon>
        <taxon>Bacillariales</taxon>
        <taxon>Bacillariaceae</taxon>
        <taxon>Pseudo-nitzschia</taxon>
    </lineage>
</organism>
<protein>
    <submittedName>
        <fullName evidence="1">Uncharacterized protein</fullName>
    </submittedName>
</protein>